<dbReference type="WBParaSite" id="TREG1_22240.1">
    <property type="protein sequence ID" value="TREG1_22240.1"/>
    <property type="gene ID" value="TREG1_22240"/>
</dbReference>
<evidence type="ECO:0000313" key="2">
    <source>
        <dbReference type="Proteomes" id="UP000050795"/>
    </source>
</evidence>
<proteinExistence type="predicted"/>
<dbReference type="InterPro" id="IPR036291">
    <property type="entry name" value="NAD(P)-bd_dom_sf"/>
</dbReference>
<protein>
    <submittedName>
        <fullName evidence="3">Uncharacterized protein</fullName>
    </submittedName>
</protein>
<dbReference type="Pfam" id="PF00106">
    <property type="entry name" value="adh_short"/>
    <property type="match status" value="2"/>
</dbReference>
<keyword evidence="2" id="KW-1185">Reference proteome</keyword>
<name>A0AA85JGZ0_TRIRE</name>
<evidence type="ECO:0000256" key="1">
    <source>
        <dbReference type="ARBA" id="ARBA00023002"/>
    </source>
</evidence>
<dbReference type="Gene3D" id="3.40.50.720">
    <property type="entry name" value="NAD(P)-binding Rossmann-like Domain"/>
    <property type="match status" value="1"/>
</dbReference>
<keyword evidence="1" id="KW-0560">Oxidoreductase</keyword>
<reference evidence="2" key="1">
    <citation type="submission" date="2022-06" db="EMBL/GenBank/DDBJ databases">
        <authorList>
            <person name="Berger JAMES D."/>
            <person name="Berger JAMES D."/>
        </authorList>
    </citation>
    <scope>NUCLEOTIDE SEQUENCE [LARGE SCALE GENOMIC DNA]</scope>
</reference>
<dbReference type="GO" id="GO:0016491">
    <property type="term" value="F:oxidoreductase activity"/>
    <property type="evidence" value="ECO:0007669"/>
    <property type="project" value="UniProtKB-KW"/>
</dbReference>
<dbReference type="PANTHER" id="PTHR43157:SF31">
    <property type="entry name" value="PHOSPHATIDYLINOSITOL-GLYCAN BIOSYNTHESIS CLASS F PROTEIN"/>
    <property type="match status" value="1"/>
</dbReference>
<dbReference type="Proteomes" id="UP000050795">
    <property type="component" value="Unassembled WGS sequence"/>
</dbReference>
<sequence>MSETTGIFTKYCCISKRLDGKLAIVTGSSTGIGLMTAGELARRGAKVIMACRNLSKAENARKYLLDRYGVDNPDGMNIDIACKEVKSSLTLIKQDQLIIEHLDLASLESIYNFARRINNAYTNLEILINNAGLAHSKYEKTVDGFEMTMGVNYFGPFLLTELLLPLIKLSAPSRIINVSSMAHYAGRISRPDLQLQESEYGELKAYCQSKLANVLHATELGEAMHGLESLWLVYILEQ</sequence>
<evidence type="ECO:0000313" key="3">
    <source>
        <dbReference type="WBParaSite" id="TREG1_22240.1"/>
    </source>
</evidence>
<reference evidence="3" key="2">
    <citation type="submission" date="2023-11" db="UniProtKB">
        <authorList>
            <consortium name="WormBaseParasite"/>
        </authorList>
    </citation>
    <scope>IDENTIFICATION</scope>
</reference>
<dbReference type="PANTHER" id="PTHR43157">
    <property type="entry name" value="PHOSPHATIDYLINOSITOL-GLYCAN BIOSYNTHESIS CLASS F PROTEIN-RELATED"/>
    <property type="match status" value="1"/>
</dbReference>
<organism evidence="2 3">
    <name type="scientific">Trichobilharzia regenti</name>
    <name type="common">Nasal bird schistosome</name>
    <dbReference type="NCBI Taxonomy" id="157069"/>
    <lineage>
        <taxon>Eukaryota</taxon>
        <taxon>Metazoa</taxon>
        <taxon>Spiralia</taxon>
        <taxon>Lophotrochozoa</taxon>
        <taxon>Platyhelminthes</taxon>
        <taxon>Trematoda</taxon>
        <taxon>Digenea</taxon>
        <taxon>Strigeidida</taxon>
        <taxon>Schistosomatoidea</taxon>
        <taxon>Schistosomatidae</taxon>
        <taxon>Trichobilharzia</taxon>
    </lineage>
</organism>
<dbReference type="InterPro" id="IPR002347">
    <property type="entry name" value="SDR_fam"/>
</dbReference>
<dbReference type="PRINTS" id="PR00081">
    <property type="entry name" value="GDHRDH"/>
</dbReference>
<dbReference type="AlphaFoldDB" id="A0AA85JGZ0"/>
<accession>A0AA85JGZ0</accession>
<dbReference type="SUPFAM" id="SSF51735">
    <property type="entry name" value="NAD(P)-binding Rossmann-fold domains"/>
    <property type="match status" value="1"/>
</dbReference>